<organism evidence="2 3">
    <name type="scientific">Dorcoceras hygrometricum</name>
    <dbReference type="NCBI Taxonomy" id="472368"/>
    <lineage>
        <taxon>Eukaryota</taxon>
        <taxon>Viridiplantae</taxon>
        <taxon>Streptophyta</taxon>
        <taxon>Embryophyta</taxon>
        <taxon>Tracheophyta</taxon>
        <taxon>Spermatophyta</taxon>
        <taxon>Magnoliopsida</taxon>
        <taxon>eudicotyledons</taxon>
        <taxon>Gunneridae</taxon>
        <taxon>Pentapetalae</taxon>
        <taxon>asterids</taxon>
        <taxon>lamiids</taxon>
        <taxon>Lamiales</taxon>
        <taxon>Gesneriaceae</taxon>
        <taxon>Didymocarpoideae</taxon>
        <taxon>Trichosporeae</taxon>
        <taxon>Loxocarpinae</taxon>
        <taxon>Dorcoceras</taxon>
    </lineage>
</organism>
<name>A0A2Z7CEU7_9LAMI</name>
<dbReference type="Proteomes" id="UP000250235">
    <property type="component" value="Unassembled WGS sequence"/>
</dbReference>
<evidence type="ECO:0000313" key="2">
    <source>
        <dbReference type="EMBL" id="KZV45552.1"/>
    </source>
</evidence>
<dbReference type="EMBL" id="KQ996051">
    <property type="protein sequence ID" value="KZV45552.1"/>
    <property type="molecule type" value="Genomic_DNA"/>
</dbReference>
<feature type="compositionally biased region" description="Polar residues" evidence="1">
    <location>
        <begin position="70"/>
        <end position="88"/>
    </location>
</feature>
<evidence type="ECO:0000313" key="3">
    <source>
        <dbReference type="Proteomes" id="UP000250235"/>
    </source>
</evidence>
<feature type="region of interest" description="Disordered" evidence="1">
    <location>
        <begin position="1"/>
        <end position="30"/>
    </location>
</feature>
<feature type="compositionally biased region" description="Basic and acidic residues" evidence="1">
    <location>
        <begin position="101"/>
        <end position="113"/>
    </location>
</feature>
<evidence type="ECO:0000256" key="1">
    <source>
        <dbReference type="SAM" id="MobiDB-lite"/>
    </source>
</evidence>
<dbReference type="AlphaFoldDB" id="A0A2Z7CEU7"/>
<feature type="region of interest" description="Disordered" evidence="1">
    <location>
        <begin position="55"/>
        <end position="113"/>
    </location>
</feature>
<accession>A0A2Z7CEU7</accession>
<sequence length="113" mass="11683">MSSGALTRAGISDDDVSLSVEEAGGSNRDVSISITEAVGTIIEAVDIIITSWSSSRKVEPVDGLCEDDNQQSQRPTTGQSAASISSPDQPVVGYSVLQTSRQEDPDAGKAGEV</sequence>
<gene>
    <name evidence="2" type="ORF">F511_38771</name>
</gene>
<keyword evidence="3" id="KW-1185">Reference proteome</keyword>
<protein>
    <submittedName>
        <fullName evidence="2">2-alkenal reductase (NADP(+)-dependent)-like</fullName>
    </submittedName>
</protein>
<proteinExistence type="predicted"/>
<reference evidence="2 3" key="1">
    <citation type="journal article" date="2015" name="Proc. Natl. Acad. Sci. U.S.A.">
        <title>The resurrection genome of Boea hygrometrica: A blueprint for survival of dehydration.</title>
        <authorList>
            <person name="Xiao L."/>
            <person name="Yang G."/>
            <person name="Zhang L."/>
            <person name="Yang X."/>
            <person name="Zhao S."/>
            <person name="Ji Z."/>
            <person name="Zhou Q."/>
            <person name="Hu M."/>
            <person name="Wang Y."/>
            <person name="Chen M."/>
            <person name="Xu Y."/>
            <person name="Jin H."/>
            <person name="Xiao X."/>
            <person name="Hu G."/>
            <person name="Bao F."/>
            <person name="Hu Y."/>
            <person name="Wan P."/>
            <person name="Li L."/>
            <person name="Deng X."/>
            <person name="Kuang T."/>
            <person name="Xiang C."/>
            <person name="Zhu J.K."/>
            <person name="Oliver M.J."/>
            <person name="He Y."/>
        </authorList>
    </citation>
    <scope>NUCLEOTIDE SEQUENCE [LARGE SCALE GENOMIC DNA]</scope>
    <source>
        <strain evidence="3">cv. XS01</strain>
    </source>
</reference>